<feature type="binding site" evidence="9">
    <location>
        <position position="127"/>
    </location>
    <ligand>
        <name>FAD</name>
        <dbReference type="ChEBI" id="CHEBI:57692"/>
    </ligand>
</feature>
<dbReference type="PANTHER" id="PTHR19370">
    <property type="entry name" value="NADH-CYTOCHROME B5 REDUCTASE"/>
    <property type="match status" value="1"/>
</dbReference>
<evidence type="ECO:0000256" key="6">
    <source>
        <dbReference type="ARBA" id="ARBA00023002"/>
    </source>
</evidence>
<comment type="subcellular location">
    <subcellularLocation>
        <location evidence="2">Mitochondrion outer membrane</location>
        <topology evidence="2">Single-pass membrane protein</topology>
    </subcellularLocation>
</comment>
<dbReference type="GO" id="GO:0090524">
    <property type="term" value="F:cytochrome-b5 reductase activity, acting on NADH"/>
    <property type="evidence" value="ECO:0007669"/>
    <property type="project" value="UniProtKB-EC"/>
</dbReference>
<dbReference type="GO" id="GO:0005741">
    <property type="term" value="C:mitochondrial outer membrane"/>
    <property type="evidence" value="ECO:0007669"/>
    <property type="project" value="UniProtKB-SubCell"/>
</dbReference>
<evidence type="ECO:0000256" key="2">
    <source>
        <dbReference type="ARBA" id="ARBA00004572"/>
    </source>
</evidence>
<feature type="binding site" evidence="9">
    <location>
        <position position="119"/>
    </location>
    <ligand>
        <name>FAD</name>
        <dbReference type="ChEBI" id="CHEBI:57692"/>
    </ligand>
</feature>
<gene>
    <name evidence="11" type="ORF">ATEIFO6365_0005015600</name>
</gene>
<dbReference type="InterPro" id="IPR017927">
    <property type="entry name" value="FAD-bd_FR_type"/>
</dbReference>
<feature type="binding site" evidence="9">
    <location>
        <position position="129"/>
    </location>
    <ligand>
        <name>FAD</name>
        <dbReference type="ChEBI" id="CHEBI:57692"/>
    </ligand>
</feature>
<dbReference type="InterPro" id="IPR008333">
    <property type="entry name" value="Cbr1-like_FAD-bd_dom"/>
</dbReference>
<feature type="binding site" evidence="9">
    <location>
        <position position="170"/>
    </location>
    <ligand>
        <name>FAD</name>
        <dbReference type="ChEBI" id="CHEBI:57692"/>
    </ligand>
</feature>
<feature type="binding site" evidence="9">
    <location>
        <position position="103"/>
    </location>
    <ligand>
        <name>FAD</name>
        <dbReference type="ChEBI" id="CHEBI:57692"/>
    </ligand>
</feature>
<evidence type="ECO:0000256" key="1">
    <source>
        <dbReference type="ARBA" id="ARBA00001974"/>
    </source>
</evidence>
<dbReference type="VEuPathDB" id="FungiDB:ATEG_05090"/>
<dbReference type="EC" id="1.6.2.2" evidence="10"/>
<evidence type="ECO:0000256" key="10">
    <source>
        <dbReference type="RuleBase" id="RU361226"/>
    </source>
</evidence>
<feature type="binding site" evidence="9">
    <location>
        <position position="121"/>
    </location>
    <ligand>
        <name>FAD</name>
        <dbReference type="ChEBI" id="CHEBI:57692"/>
    </ligand>
</feature>
<dbReference type="Gene3D" id="3.40.50.80">
    <property type="entry name" value="Nucleotide-binding domain of ferredoxin-NADP reductase (FNR) module"/>
    <property type="match status" value="1"/>
</dbReference>
<dbReference type="AlphaFoldDB" id="A0A5M3Z0E0"/>
<dbReference type="InterPro" id="IPR001433">
    <property type="entry name" value="OxRdtase_FAD/NAD-bd"/>
</dbReference>
<comment type="similarity">
    <text evidence="3 10">Belongs to the flavoprotein pyridine nucleotide cytochrome reductase family.</text>
</comment>
<proteinExistence type="inferred from homology"/>
<dbReference type="OrthoDB" id="432685at2759"/>
<evidence type="ECO:0000313" key="12">
    <source>
        <dbReference type="Proteomes" id="UP000452235"/>
    </source>
</evidence>
<evidence type="ECO:0000313" key="11">
    <source>
        <dbReference type="EMBL" id="GFF15966.1"/>
    </source>
</evidence>
<evidence type="ECO:0000256" key="8">
    <source>
        <dbReference type="ARBA" id="ARBA00023136"/>
    </source>
</evidence>
<evidence type="ECO:0000256" key="3">
    <source>
        <dbReference type="ARBA" id="ARBA00006105"/>
    </source>
</evidence>
<accession>A0A5M3Z0E0</accession>
<evidence type="ECO:0000256" key="5">
    <source>
        <dbReference type="ARBA" id="ARBA00022827"/>
    </source>
</evidence>
<protein>
    <recommendedName>
        <fullName evidence="10">NADH-cytochrome b5 reductase</fullName>
        <ecNumber evidence="10">1.6.2.2</ecNumber>
    </recommendedName>
</protein>
<evidence type="ECO:0000256" key="9">
    <source>
        <dbReference type="PIRSR" id="PIRSR601834-1"/>
    </source>
</evidence>
<dbReference type="Pfam" id="PF00175">
    <property type="entry name" value="NAD_binding_1"/>
    <property type="match status" value="1"/>
</dbReference>
<dbReference type="InterPro" id="IPR001834">
    <property type="entry name" value="CBR-like"/>
</dbReference>
<dbReference type="PANTHER" id="PTHR19370:SF101">
    <property type="entry name" value="NADH-CYTOCHROME B5 REDUCTASE"/>
    <property type="match status" value="1"/>
</dbReference>
<reference evidence="11 12" key="1">
    <citation type="submission" date="2020-01" db="EMBL/GenBank/DDBJ databases">
        <title>Aspergillus terreus IFO 6365 whole genome shotgun sequence.</title>
        <authorList>
            <person name="Kanamasa S."/>
            <person name="Takahashi H."/>
        </authorList>
    </citation>
    <scope>NUCLEOTIDE SEQUENCE [LARGE SCALE GENOMIC DNA]</scope>
    <source>
        <strain evidence="11 12">IFO 6365</strain>
    </source>
</reference>
<keyword evidence="5 9" id="KW-0274">FAD</keyword>
<evidence type="ECO:0000256" key="7">
    <source>
        <dbReference type="ARBA" id="ARBA00023027"/>
    </source>
</evidence>
<dbReference type="FunFam" id="3.40.50.80:FF:000009">
    <property type="entry name" value="NADH-cytochrome b5 reductase"/>
    <property type="match status" value="1"/>
</dbReference>
<dbReference type="Pfam" id="PF00970">
    <property type="entry name" value="FAD_binding_6"/>
    <property type="match status" value="1"/>
</dbReference>
<comment type="cofactor">
    <cofactor evidence="1 9 10">
        <name>FAD</name>
        <dbReference type="ChEBI" id="CHEBI:57692"/>
    </cofactor>
</comment>
<keyword evidence="8" id="KW-0472">Membrane</keyword>
<dbReference type="EMBL" id="BLJY01000005">
    <property type="protein sequence ID" value="GFF15966.1"/>
    <property type="molecule type" value="Genomic_DNA"/>
</dbReference>
<dbReference type="PRINTS" id="PR00406">
    <property type="entry name" value="CYTB5RDTASE"/>
</dbReference>
<feature type="binding site" evidence="9">
    <location>
        <position position="104"/>
    </location>
    <ligand>
        <name>FAD</name>
        <dbReference type="ChEBI" id="CHEBI:57692"/>
    </ligand>
</feature>
<keyword evidence="12" id="KW-1185">Reference proteome</keyword>
<evidence type="ECO:0000256" key="4">
    <source>
        <dbReference type="ARBA" id="ARBA00022630"/>
    </source>
</evidence>
<sequence>MSWRLPLYTIRSRTALVSACAAGGIGAYYRMRPAHAESDEPPTVFGGLGLTTLRLKDVQQVNHNTKRLAFEFLDPQAQSGLTLTSALLTVSWPEGRWLPVLRPYTPISRLDQRGSIDLLVKKYPNGKASTHLHSLVPGDTLTFAAALKGFPWRPNQFTQVLLIAGGAGITPIYQLIQGILDNPEDKTRIKLVFGVNTEQDLLLKKELDEYTQRFPGRFEYLYTVSRPTEKDTPLRTGYITEDLLKDVVDRPDHDTKVFVCGPPALEESLVGSRRAEGILARLGFTKNQIHRF</sequence>
<comment type="catalytic activity">
    <reaction evidence="10">
        <text>2 Fe(III)-[cytochrome b5] + NADH = 2 Fe(II)-[cytochrome b5] + NAD(+) + H(+)</text>
        <dbReference type="Rhea" id="RHEA:46680"/>
        <dbReference type="Rhea" id="RHEA-COMP:10438"/>
        <dbReference type="Rhea" id="RHEA-COMP:10439"/>
        <dbReference type="ChEBI" id="CHEBI:15378"/>
        <dbReference type="ChEBI" id="CHEBI:29033"/>
        <dbReference type="ChEBI" id="CHEBI:29034"/>
        <dbReference type="ChEBI" id="CHEBI:57540"/>
        <dbReference type="ChEBI" id="CHEBI:57945"/>
        <dbReference type="EC" id="1.6.2.2"/>
    </reaction>
</comment>
<keyword evidence="4 9" id="KW-0285">Flavoprotein</keyword>
<dbReference type="InterPro" id="IPR001709">
    <property type="entry name" value="Flavoprot_Pyr_Nucl_cyt_Rdtase"/>
</dbReference>
<dbReference type="InterPro" id="IPR039261">
    <property type="entry name" value="FNR_nucleotide-bd"/>
</dbReference>
<dbReference type="CDD" id="cd06183">
    <property type="entry name" value="cyt_b5_reduct_like"/>
    <property type="match status" value="1"/>
</dbReference>
<comment type="caution">
    <text evidence="11">The sequence shown here is derived from an EMBL/GenBank/DDBJ whole genome shotgun (WGS) entry which is preliminary data.</text>
</comment>
<dbReference type="SUPFAM" id="SSF52343">
    <property type="entry name" value="Ferredoxin reductase-like, C-terminal NADP-linked domain"/>
    <property type="match status" value="1"/>
</dbReference>
<keyword evidence="7 10" id="KW-0520">NAD</keyword>
<dbReference type="Proteomes" id="UP000452235">
    <property type="component" value="Unassembled WGS sequence"/>
</dbReference>
<dbReference type="PRINTS" id="PR00371">
    <property type="entry name" value="FPNCR"/>
</dbReference>
<name>A0A5M3Z0E0_ASPTE</name>
<dbReference type="PROSITE" id="PS51384">
    <property type="entry name" value="FAD_FR"/>
    <property type="match status" value="1"/>
</dbReference>
<keyword evidence="6 10" id="KW-0560">Oxidoreductase</keyword>
<feature type="binding site" evidence="9">
    <location>
        <position position="102"/>
    </location>
    <ligand>
        <name>FAD</name>
        <dbReference type="ChEBI" id="CHEBI:57692"/>
    </ligand>
</feature>
<organism evidence="11 12">
    <name type="scientific">Aspergillus terreus</name>
    <dbReference type="NCBI Taxonomy" id="33178"/>
    <lineage>
        <taxon>Eukaryota</taxon>
        <taxon>Fungi</taxon>
        <taxon>Dikarya</taxon>
        <taxon>Ascomycota</taxon>
        <taxon>Pezizomycotina</taxon>
        <taxon>Eurotiomycetes</taxon>
        <taxon>Eurotiomycetidae</taxon>
        <taxon>Eurotiales</taxon>
        <taxon>Aspergillaceae</taxon>
        <taxon>Aspergillus</taxon>
        <taxon>Aspergillus subgen. Circumdati</taxon>
    </lineage>
</organism>
<dbReference type="SUPFAM" id="SSF63380">
    <property type="entry name" value="Riboflavin synthase domain-like"/>
    <property type="match status" value="1"/>
</dbReference>
<dbReference type="Gene3D" id="2.40.30.10">
    <property type="entry name" value="Translation factors"/>
    <property type="match status" value="1"/>
</dbReference>
<dbReference type="GO" id="GO:0006696">
    <property type="term" value="P:ergosterol biosynthetic process"/>
    <property type="evidence" value="ECO:0007669"/>
    <property type="project" value="TreeGrafter"/>
</dbReference>
<dbReference type="InterPro" id="IPR017938">
    <property type="entry name" value="Riboflavin_synthase-like_b-brl"/>
</dbReference>